<dbReference type="eggNOG" id="COG1414">
    <property type="taxonomic scope" value="Bacteria"/>
</dbReference>
<dbReference type="InterPro" id="IPR050707">
    <property type="entry name" value="HTH_MetabolicPath_Reg"/>
</dbReference>
<dbReference type="SMART" id="SM00346">
    <property type="entry name" value="HTH_ICLR"/>
    <property type="match status" value="1"/>
</dbReference>
<dbReference type="GO" id="GO:0003677">
    <property type="term" value="F:DNA binding"/>
    <property type="evidence" value="ECO:0007669"/>
    <property type="project" value="UniProtKB-KW"/>
</dbReference>
<dbReference type="Gene3D" id="1.10.10.10">
    <property type="entry name" value="Winged helix-like DNA-binding domain superfamily/Winged helix DNA-binding domain"/>
    <property type="match status" value="1"/>
</dbReference>
<keyword evidence="3" id="KW-0804">Transcription</keyword>
<keyword evidence="7" id="KW-1185">Reference proteome</keyword>
<dbReference type="SUPFAM" id="SSF46785">
    <property type="entry name" value="Winged helix' DNA-binding domain"/>
    <property type="match status" value="1"/>
</dbReference>
<dbReference type="InterPro" id="IPR014757">
    <property type="entry name" value="Tscrpt_reg_IclR_C"/>
</dbReference>
<evidence type="ECO:0000259" key="5">
    <source>
        <dbReference type="PROSITE" id="PS51078"/>
    </source>
</evidence>
<gene>
    <name evidence="6" type="ORF">N781_15755</name>
</gene>
<protein>
    <recommendedName>
        <fullName evidence="8">IclR family transcriptional regulator</fullName>
    </recommendedName>
</protein>
<dbReference type="GO" id="GO:0003700">
    <property type="term" value="F:DNA-binding transcription factor activity"/>
    <property type="evidence" value="ECO:0007669"/>
    <property type="project" value="TreeGrafter"/>
</dbReference>
<reference evidence="6 7" key="1">
    <citation type="submission" date="2013-08" db="EMBL/GenBank/DDBJ databases">
        <authorList>
            <person name="Huang J."/>
            <person name="Wang G."/>
        </authorList>
    </citation>
    <scope>NUCLEOTIDE SEQUENCE [LARGE SCALE GENOMIC DNA]</scope>
    <source>
        <strain evidence="6 7">JSM 076056</strain>
    </source>
</reference>
<dbReference type="EMBL" id="AVPE01000005">
    <property type="protein sequence ID" value="KGX92813.1"/>
    <property type="molecule type" value="Genomic_DNA"/>
</dbReference>
<evidence type="ECO:0000256" key="1">
    <source>
        <dbReference type="ARBA" id="ARBA00023015"/>
    </source>
</evidence>
<accession>A0A0A5GNI3</accession>
<evidence type="ECO:0008006" key="8">
    <source>
        <dbReference type="Google" id="ProtNLM"/>
    </source>
</evidence>
<dbReference type="STRING" id="1385510.GCA_000425205_01710"/>
<keyword evidence="2" id="KW-0238">DNA-binding</keyword>
<dbReference type="Gene3D" id="3.30.450.40">
    <property type="match status" value="1"/>
</dbReference>
<evidence type="ECO:0000256" key="2">
    <source>
        <dbReference type="ARBA" id="ARBA00023125"/>
    </source>
</evidence>
<sequence length="258" mass="29229">MNQEDKNVKVVQSIDRALNLLQVISRQTEPVPVSDLAALTDLNRTTVWRILLTLEQRQFVEYDPISKGYQIGYGAMKLIQGKSVLYTSFIRLARPILNKLMETVNETVFLSVPIHFGTLTIDQVNPGHRIQVMYHQDETLPLHCTSNGKIYLSQLSDRELELILKENLTAYTEHTMTDADKLRTEILDIRKNGYAFCLGELEEGENGVSVSINDVFGKCRGYLSVAGPEFRLTKEKMYEAIPALQQAADDIQHQLNAS</sequence>
<dbReference type="Proteomes" id="UP000030528">
    <property type="component" value="Unassembled WGS sequence"/>
</dbReference>
<dbReference type="PROSITE" id="PS51078">
    <property type="entry name" value="ICLR_ED"/>
    <property type="match status" value="1"/>
</dbReference>
<dbReference type="PANTHER" id="PTHR30136">
    <property type="entry name" value="HELIX-TURN-HELIX TRANSCRIPTIONAL REGULATOR, ICLR FAMILY"/>
    <property type="match status" value="1"/>
</dbReference>
<dbReference type="PANTHER" id="PTHR30136:SF24">
    <property type="entry name" value="HTH-TYPE TRANSCRIPTIONAL REPRESSOR ALLR"/>
    <property type="match status" value="1"/>
</dbReference>
<dbReference type="SUPFAM" id="SSF55781">
    <property type="entry name" value="GAF domain-like"/>
    <property type="match status" value="1"/>
</dbReference>
<proteinExistence type="predicted"/>
<dbReference type="Pfam" id="PF01614">
    <property type="entry name" value="IclR_C"/>
    <property type="match status" value="1"/>
</dbReference>
<evidence type="ECO:0000256" key="3">
    <source>
        <dbReference type="ARBA" id="ARBA00023163"/>
    </source>
</evidence>
<organism evidence="6 7">
    <name type="scientific">Pontibacillus halophilus JSM 076056 = DSM 19796</name>
    <dbReference type="NCBI Taxonomy" id="1385510"/>
    <lineage>
        <taxon>Bacteria</taxon>
        <taxon>Bacillati</taxon>
        <taxon>Bacillota</taxon>
        <taxon>Bacilli</taxon>
        <taxon>Bacillales</taxon>
        <taxon>Bacillaceae</taxon>
        <taxon>Pontibacillus</taxon>
    </lineage>
</organism>
<dbReference type="OrthoDB" id="9791752at2"/>
<feature type="domain" description="HTH iclR-type" evidence="4">
    <location>
        <begin position="11"/>
        <end position="73"/>
    </location>
</feature>
<dbReference type="Pfam" id="PF09339">
    <property type="entry name" value="HTH_IclR"/>
    <property type="match status" value="1"/>
</dbReference>
<evidence type="ECO:0000313" key="6">
    <source>
        <dbReference type="EMBL" id="KGX92813.1"/>
    </source>
</evidence>
<dbReference type="RefSeq" id="WP_036769546.1">
    <property type="nucleotide sequence ID" value="NZ_AULI01000007.1"/>
</dbReference>
<feature type="domain" description="IclR-ED" evidence="5">
    <location>
        <begin position="67"/>
        <end position="257"/>
    </location>
</feature>
<dbReference type="InterPro" id="IPR036390">
    <property type="entry name" value="WH_DNA-bd_sf"/>
</dbReference>
<evidence type="ECO:0000259" key="4">
    <source>
        <dbReference type="PROSITE" id="PS51077"/>
    </source>
</evidence>
<dbReference type="GO" id="GO:0045892">
    <property type="term" value="P:negative regulation of DNA-templated transcription"/>
    <property type="evidence" value="ECO:0007669"/>
    <property type="project" value="TreeGrafter"/>
</dbReference>
<keyword evidence="1" id="KW-0805">Transcription regulation</keyword>
<dbReference type="PROSITE" id="PS51077">
    <property type="entry name" value="HTH_ICLR"/>
    <property type="match status" value="1"/>
</dbReference>
<dbReference type="InterPro" id="IPR005471">
    <property type="entry name" value="Tscrpt_reg_IclR_N"/>
</dbReference>
<dbReference type="InterPro" id="IPR029016">
    <property type="entry name" value="GAF-like_dom_sf"/>
</dbReference>
<dbReference type="InterPro" id="IPR036388">
    <property type="entry name" value="WH-like_DNA-bd_sf"/>
</dbReference>
<name>A0A0A5GNI3_9BACI</name>
<comment type="caution">
    <text evidence="6">The sequence shown here is derived from an EMBL/GenBank/DDBJ whole genome shotgun (WGS) entry which is preliminary data.</text>
</comment>
<dbReference type="AlphaFoldDB" id="A0A0A5GNI3"/>
<evidence type="ECO:0000313" key="7">
    <source>
        <dbReference type="Proteomes" id="UP000030528"/>
    </source>
</evidence>